<dbReference type="SUPFAM" id="SSF53300">
    <property type="entry name" value="vWA-like"/>
    <property type="match status" value="1"/>
</dbReference>
<feature type="domain" description="VWFA" evidence="8">
    <location>
        <begin position="1706"/>
        <end position="1888"/>
    </location>
</feature>
<evidence type="ECO:0000256" key="6">
    <source>
        <dbReference type="ARBA" id="ARBA00055988"/>
    </source>
</evidence>
<keyword evidence="10" id="KW-1185">Reference proteome</keyword>
<gene>
    <name evidence="9" type="ORF">GSLYS_00020768001</name>
</gene>
<dbReference type="InterPro" id="IPR039891">
    <property type="entry name" value="VWA8"/>
</dbReference>
<dbReference type="GO" id="GO:0005524">
    <property type="term" value="F:ATP binding"/>
    <property type="evidence" value="ECO:0007669"/>
    <property type="project" value="UniProtKB-KW"/>
</dbReference>
<dbReference type="Gene3D" id="3.40.50.300">
    <property type="entry name" value="P-loop containing nucleotide triphosphate hydrolases"/>
    <property type="match status" value="3"/>
</dbReference>
<dbReference type="Proteomes" id="UP001497497">
    <property type="component" value="Unassembled WGS sequence"/>
</dbReference>
<dbReference type="InterPro" id="IPR002035">
    <property type="entry name" value="VWF_A"/>
</dbReference>
<dbReference type="EMBL" id="CAXITT010000979">
    <property type="protein sequence ID" value="CAL1547451.1"/>
    <property type="molecule type" value="Genomic_DNA"/>
</dbReference>
<proteinExistence type="predicted"/>
<dbReference type="FunFam" id="3.40.50.300:FF:000587">
    <property type="entry name" value="von Willebrand factor A domain containing 8"/>
    <property type="match status" value="1"/>
</dbReference>
<name>A0AAV2IMC8_LYMST</name>
<reference evidence="9 10" key="1">
    <citation type="submission" date="2024-04" db="EMBL/GenBank/DDBJ databases">
        <authorList>
            <consortium name="Genoscope - CEA"/>
            <person name="William W."/>
        </authorList>
    </citation>
    <scope>NUCLEOTIDE SEQUENCE [LARGE SCALE GENOMIC DNA]</scope>
</reference>
<dbReference type="GO" id="GO:0016887">
    <property type="term" value="F:ATP hydrolysis activity"/>
    <property type="evidence" value="ECO:0007669"/>
    <property type="project" value="InterPro"/>
</dbReference>
<evidence type="ECO:0000313" key="10">
    <source>
        <dbReference type="Proteomes" id="UP001497497"/>
    </source>
</evidence>
<dbReference type="InterPro" id="IPR011704">
    <property type="entry name" value="ATPase_dyneun-rel_AAA"/>
</dbReference>
<organism evidence="9 10">
    <name type="scientific">Lymnaea stagnalis</name>
    <name type="common">Great pond snail</name>
    <name type="synonym">Helix stagnalis</name>
    <dbReference type="NCBI Taxonomy" id="6523"/>
    <lineage>
        <taxon>Eukaryota</taxon>
        <taxon>Metazoa</taxon>
        <taxon>Spiralia</taxon>
        <taxon>Lophotrochozoa</taxon>
        <taxon>Mollusca</taxon>
        <taxon>Gastropoda</taxon>
        <taxon>Heterobranchia</taxon>
        <taxon>Euthyneura</taxon>
        <taxon>Panpulmonata</taxon>
        <taxon>Hygrophila</taxon>
        <taxon>Lymnaeoidea</taxon>
        <taxon>Lymnaeidae</taxon>
        <taxon>Lymnaea</taxon>
    </lineage>
</organism>
<evidence type="ECO:0000256" key="7">
    <source>
        <dbReference type="ARBA" id="ARBA00070377"/>
    </source>
</evidence>
<keyword evidence="2" id="KW-0547">Nucleotide-binding</keyword>
<evidence type="ECO:0000259" key="8">
    <source>
        <dbReference type="PROSITE" id="PS50234"/>
    </source>
</evidence>
<evidence type="ECO:0000256" key="5">
    <source>
        <dbReference type="ARBA" id="ARBA00023128"/>
    </source>
</evidence>
<sequence length="1896" mass="212276">MKLLIAMEAASRRLHHLQGILLGSQEVRFSNNLQIRLLSESAGGKKVTIGDVSKVVSEPNHPELVPRQYLKNQPSQSILRHLRWIMQKDSLGQDVFLIGPPGPLRRQIAMMYLQLTKRELEYVSLSRDTTESDLKQRREIESGTASYIDQCAVRAALEGRILVLEGIEKAERNVLPVLNNLLENREMQLDDGRFLMAADRYDRLLADHTQEELDELRLVRVSKDFRVIALGLPIPRYQGNPLDPPLRSRFQARDIHAIPFKELFEELQSLAPRVAPDRLSQLLSFAVTLLQRESSSIGLPDFPLDNLPHIVKIMNAMPSCSDAELLHRVYPFHTMLGKEGKEAVEDTLKKFEISPLKSEVQSSVAELSRKGNGASVRVKHGKSLSNFEVPSGSLSTDPHSSEFVKTQYHETVLSELMQSHFAKDFCIIGPKANKRTLSNALQGCGKSVVVKQFADMLGYHVEPIMLYQDMTSRDLLQQRTTLPNGDTVWRPTPLITAALEGSLAVLDGVHRVNSGSFSVLHRLVSERELQLFDGTRLLSRDKYEDIKAEAGLSDQDLSSRNILPIHPSFRIIALSEPPVVGSSKQQWLSPEMLTMFLYHSMRPLSRKEEMDVISKLVPHAPNLNKLFDVVHKLRGSPDGTLQSLASSLSTRQLLRVARRLAKFPSEDLHSVIHKACLARFLPRLAQSALNQILEESQVPLQVKEHHLDDYAHSMSSEVKDGKVRIGETTVPVYNPQNKTKVPDILFYENPQHLAVMEDMLKDFTLGEHLLLVGNQGVGKNKIVDRFLQLLNRPREYIQLHRDTTVQTLTLQPTVRDGVIQYEDSPLVIAVKLGHVLVVDEADKAPTNVTCVLKTLVESGEMHLADGRRIVAANSGLPPGPSIIVAHPDFRMIVLANRPGFPFLGNDFFGAMGDIFSCHAIDNPDMESEMAMLRQYGPEVPDVTLKRLVSAFADLREMADQGLINYPYSTREVVNMVRHLQKFPNEGLTNVVRNVFDFDSYNKELQDTIVETMQKHGIPVGASQASVSLAKEFPMPKLELIGQWEITRQGDMRKKTALMSLPVTTNRIQLKGPVPLFVQSKTLDRTESRSNKFTEEEAHSIIPLDEANIVCDVAVSRVGTRSPGKNKHDVIYVSTCHPIGLYTLTSSSHTSNFIDMYDVFPSTMGSYRPQVRIQPLGSPLDDTVILHEQVTNVVISVNVESSQITRLLCNGLPEVPPAKRLFPSITTKTENQFKLCVSEELDPRGTTVFYQQNGQQMEVLNVLEGVSHTVSLPVNIESCHSIGAQQWIVQEADANKKYILERKNEDEFVILPITVKQASGKALHTSTSSLSDSNLSKALSQKISSPSRVAVLNDTFAAVLLGFPDLSQVDIHGAPRKPMPETSASNQPDPIFGLRAKPQELNKDKSIAYLQESGQTVRALPVWQVPPEAKVEAGNSSSLSGYLEVSDITNHTLRYIPMPAPKQVSPYASWLFNNADCNVFIAPTSNDGLVSVDIGGCVRHWETVPARLDNSLRQWRNMLGFDDGRPLQLNQERESGRDHEDIDVKHGKEDPLNQPHVGGNTWAGGVGGSGTAGLGGFGGPYRLDSGNTVFQVPQWEKDAVPEHIRQAAREMGQKAYQQRLKEIQMSEYDGQLYERYSAGVRRQVQSLRVILDSLQAKGKERQWLKHQSYGDLDDAKLIEGLTGENSIYKRRGEKEPEMGSPQEHPKRLRLLVDVSGSMYRFDGHDSRLTRQMEAVLMVMEAFETYEEKFKYDIYGHSGETYMEEFVKVDKPPKDNKERLNVLKLMLAHAQFCISGDHTLEAAKHHIGAIAKEEADEHFVILLSDANFDRYGIRPSRFGEILTSNEDVNAFAIFVGSLGDQAIRLNKQLPMGHSYVCMDTKNLPQILQQIFASTLLTS</sequence>
<evidence type="ECO:0000256" key="3">
    <source>
        <dbReference type="ARBA" id="ARBA00022840"/>
    </source>
</evidence>
<evidence type="ECO:0000256" key="1">
    <source>
        <dbReference type="ARBA" id="ARBA00004173"/>
    </source>
</evidence>
<comment type="caution">
    <text evidence="9">The sequence shown here is derived from an EMBL/GenBank/DDBJ whole genome shotgun (WGS) entry which is preliminary data.</text>
</comment>
<dbReference type="InterPro" id="IPR027417">
    <property type="entry name" value="P-loop_NTPase"/>
</dbReference>
<dbReference type="FunFam" id="3.40.50.300:FF:000663">
    <property type="entry name" value="von Willebrand factor A domain containing 8"/>
    <property type="match status" value="1"/>
</dbReference>
<comment type="subcellular location">
    <subcellularLocation>
        <location evidence="1">Mitochondrion</location>
    </subcellularLocation>
</comment>
<keyword evidence="5" id="KW-0496">Mitochondrion</keyword>
<evidence type="ECO:0000313" key="9">
    <source>
        <dbReference type="EMBL" id="CAL1547451.1"/>
    </source>
</evidence>
<keyword evidence="4" id="KW-0809">Transit peptide</keyword>
<dbReference type="Pfam" id="PF07728">
    <property type="entry name" value="AAA_5"/>
    <property type="match status" value="3"/>
</dbReference>
<dbReference type="InterPro" id="IPR036465">
    <property type="entry name" value="vWFA_dom_sf"/>
</dbReference>
<protein>
    <recommendedName>
        <fullName evidence="7">von Willebrand factor A domain-containing protein 8</fullName>
    </recommendedName>
</protein>
<dbReference type="SMART" id="SM00327">
    <property type="entry name" value="VWA"/>
    <property type="match status" value="1"/>
</dbReference>
<evidence type="ECO:0000256" key="4">
    <source>
        <dbReference type="ARBA" id="ARBA00022946"/>
    </source>
</evidence>
<keyword evidence="3" id="KW-0067">ATP-binding</keyword>
<dbReference type="PANTHER" id="PTHR21610:SF9">
    <property type="entry name" value="VON WILLEBRAND FACTOR A DOMAIN-CONTAINING PROTEIN 8"/>
    <property type="match status" value="1"/>
</dbReference>
<dbReference type="PROSITE" id="PS50234">
    <property type="entry name" value="VWFA"/>
    <property type="match status" value="1"/>
</dbReference>
<dbReference type="SUPFAM" id="SSF52540">
    <property type="entry name" value="P-loop containing nucleoside triphosphate hydrolases"/>
    <property type="match status" value="3"/>
</dbReference>
<evidence type="ECO:0000256" key="2">
    <source>
        <dbReference type="ARBA" id="ARBA00022741"/>
    </source>
</evidence>
<comment type="function">
    <text evidence="6">Exhibits ATPase activity in vitro.</text>
</comment>
<dbReference type="PANTHER" id="PTHR21610">
    <property type="entry name" value="VON WILLEBRAND FACTOR A DOMAIN-CONTAINING PROTEIN 8"/>
    <property type="match status" value="1"/>
</dbReference>
<accession>A0AAV2IMC8</accession>
<dbReference type="GO" id="GO:0005739">
    <property type="term" value="C:mitochondrion"/>
    <property type="evidence" value="ECO:0007669"/>
    <property type="project" value="UniProtKB-SubCell"/>
</dbReference>